<dbReference type="InterPro" id="IPR004176">
    <property type="entry name" value="Clp_R_N"/>
</dbReference>
<dbReference type="Proteomes" id="UP000243799">
    <property type="component" value="Unassembled WGS sequence"/>
</dbReference>
<dbReference type="PANTHER" id="PTHR47016">
    <property type="entry name" value="ATP-DEPENDENT CLP PROTEASE ATP-BINDING SUBUNIT CLPT1, CHLOROPLASTIC"/>
    <property type="match status" value="1"/>
</dbReference>
<evidence type="ECO:0000256" key="1">
    <source>
        <dbReference type="PROSITE-ProRule" id="PRU01251"/>
    </source>
</evidence>
<dbReference type="GO" id="GO:0006508">
    <property type="term" value="P:proteolysis"/>
    <property type="evidence" value="ECO:0007669"/>
    <property type="project" value="UniProtKB-KW"/>
</dbReference>
<keyword evidence="3" id="KW-0067">ATP-binding</keyword>
<dbReference type="PANTHER" id="PTHR47016:SF5">
    <property type="entry name" value="CLP DOMAIN SUPERFAMILY PROTEIN"/>
    <property type="match status" value="1"/>
</dbReference>
<dbReference type="Gene3D" id="1.10.1780.10">
    <property type="entry name" value="Clp, N-terminal domain"/>
    <property type="match status" value="1"/>
</dbReference>
<dbReference type="InterPro" id="IPR036628">
    <property type="entry name" value="Clp_N_dom_sf"/>
</dbReference>
<keyword evidence="3" id="KW-0645">Protease</keyword>
<evidence type="ECO:0000259" key="2">
    <source>
        <dbReference type="PROSITE" id="PS51903"/>
    </source>
</evidence>
<dbReference type="GO" id="GO:0005524">
    <property type="term" value="F:ATP binding"/>
    <property type="evidence" value="ECO:0007669"/>
    <property type="project" value="UniProtKB-KW"/>
</dbReference>
<organism evidence="3 4">
    <name type="scientific">Amycolatopsis marina</name>
    <dbReference type="NCBI Taxonomy" id="490629"/>
    <lineage>
        <taxon>Bacteria</taxon>
        <taxon>Bacillati</taxon>
        <taxon>Actinomycetota</taxon>
        <taxon>Actinomycetes</taxon>
        <taxon>Pseudonocardiales</taxon>
        <taxon>Pseudonocardiaceae</taxon>
        <taxon>Amycolatopsis</taxon>
    </lineage>
</organism>
<accession>A0A1I1BX22</accession>
<dbReference type="InterPro" id="IPR044217">
    <property type="entry name" value="CLPT1/2"/>
</dbReference>
<dbReference type="Pfam" id="PF02861">
    <property type="entry name" value="Clp_N"/>
    <property type="match status" value="1"/>
</dbReference>
<keyword evidence="3" id="KW-0547">Nucleotide-binding</keyword>
<gene>
    <name evidence="3" type="ORF">SAMN05216266_118106</name>
</gene>
<sequence>MLEILTDQARRAFVLAEEYASSLNHPYIGTEHVLVGLLDEGGTAACALESLGAGESTIRSGIEEIIGRGEPRTTSAAPWTKRTERVVRLAKAAAADEGREFVGTPHLLLGLLSDDDDAGVAVRVLGSLGVTKDAVQAALAA</sequence>
<dbReference type="SUPFAM" id="SSF81923">
    <property type="entry name" value="Double Clp-N motif"/>
    <property type="match status" value="1"/>
</dbReference>
<dbReference type="PROSITE" id="PS51903">
    <property type="entry name" value="CLP_R"/>
    <property type="match status" value="1"/>
</dbReference>
<dbReference type="STRING" id="490629.SAMN05216266_118106"/>
<keyword evidence="3" id="KW-0378">Hydrolase</keyword>
<evidence type="ECO:0000313" key="4">
    <source>
        <dbReference type="Proteomes" id="UP000243799"/>
    </source>
</evidence>
<protein>
    <submittedName>
        <fullName evidence="3">ATP-dependent Clp protease ATP-binding subunit ClpC</fullName>
    </submittedName>
</protein>
<proteinExistence type="predicted"/>
<keyword evidence="4" id="KW-1185">Reference proteome</keyword>
<dbReference type="AlphaFoldDB" id="A0A1I1BX22"/>
<name>A0A1I1BX22_9PSEU</name>
<keyword evidence="1" id="KW-0677">Repeat</keyword>
<reference evidence="4" key="1">
    <citation type="submission" date="2016-10" db="EMBL/GenBank/DDBJ databases">
        <authorList>
            <person name="Varghese N."/>
            <person name="Submissions S."/>
        </authorList>
    </citation>
    <scope>NUCLEOTIDE SEQUENCE [LARGE SCALE GENOMIC DNA]</scope>
    <source>
        <strain evidence="4">CGMCC 4.3568</strain>
    </source>
</reference>
<dbReference type="EMBL" id="FOKG01000018">
    <property type="protein sequence ID" value="SFB54954.1"/>
    <property type="molecule type" value="Genomic_DNA"/>
</dbReference>
<dbReference type="GO" id="GO:0008233">
    <property type="term" value="F:peptidase activity"/>
    <property type="evidence" value="ECO:0007669"/>
    <property type="project" value="UniProtKB-KW"/>
</dbReference>
<feature type="domain" description="Clp R" evidence="2">
    <location>
        <begin position="2"/>
        <end position="141"/>
    </location>
</feature>
<evidence type="ECO:0000313" key="3">
    <source>
        <dbReference type="EMBL" id="SFB54954.1"/>
    </source>
</evidence>